<dbReference type="SUPFAM" id="SSF53335">
    <property type="entry name" value="S-adenosyl-L-methionine-dependent methyltransferases"/>
    <property type="match status" value="1"/>
</dbReference>
<dbReference type="GO" id="GO:0032259">
    <property type="term" value="P:methylation"/>
    <property type="evidence" value="ECO:0007669"/>
    <property type="project" value="UniProtKB-KW"/>
</dbReference>
<feature type="domain" description="Methyltransferase type 11" evidence="1">
    <location>
        <begin position="41"/>
        <end position="137"/>
    </location>
</feature>
<dbReference type="InterPro" id="IPR013216">
    <property type="entry name" value="Methyltransf_11"/>
</dbReference>
<dbReference type="PANTHER" id="PTHR43591">
    <property type="entry name" value="METHYLTRANSFERASE"/>
    <property type="match status" value="1"/>
</dbReference>
<protein>
    <submittedName>
        <fullName evidence="2">Methyltransferase domain-containing protein</fullName>
    </submittedName>
</protein>
<sequence>MNEKRFDPARIAKLDNPERRKNLPPEQLLDLLGLTGSEDILDVGAGGGYFTFPAAERTSGIVYALDAQSAMLEYLKSRMEEQKTGHIEIIQGEAEQIPMEDGKVDAVICSMVLHEVDPPEQGLREIQRVLKKGGKALCIEWERMQTESGPPQNHRISSGEMTSILEEMGFKVLSRQPWTEAFYSVVFEK</sequence>
<gene>
    <name evidence="2" type="ORF">GRF59_27540</name>
</gene>
<organism evidence="2 3">
    <name type="scientific">Paenibacillus dendrobii</name>
    <dbReference type="NCBI Taxonomy" id="2691084"/>
    <lineage>
        <taxon>Bacteria</taxon>
        <taxon>Bacillati</taxon>
        <taxon>Bacillota</taxon>
        <taxon>Bacilli</taxon>
        <taxon>Bacillales</taxon>
        <taxon>Paenibacillaceae</taxon>
        <taxon>Paenibacillus</taxon>
    </lineage>
</organism>
<evidence type="ECO:0000313" key="2">
    <source>
        <dbReference type="EMBL" id="MWV47354.1"/>
    </source>
</evidence>
<dbReference type="Pfam" id="PF08241">
    <property type="entry name" value="Methyltransf_11"/>
    <property type="match status" value="1"/>
</dbReference>
<keyword evidence="2" id="KW-0808">Transferase</keyword>
<dbReference type="InterPro" id="IPR029063">
    <property type="entry name" value="SAM-dependent_MTases_sf"/>
</dbReference>
<reference evidence="2 3" key="1">
    <citation type="submission" date="2019-12" db="EMBL/GenBank/DDBJ databases">
        <title>Paenibacillus sp. nov., an endophytic bacterium isolated from the stem of Dendrobium.</title>
        <authorList>
            <person name="Zhao R."/>
        </authorList>
    </citation>
    <scope>NUCLEOTIDE SEQUENCE [LARGE SCALE GENOMIC DNA]</scope>
    <source>
        <strain evidence="2 3">HJL G12</strain>
    </source>
</reference>
<dbReference type="RefSeq" id="WP_160500949.1">
    <property type="nucleotide sequence ID" value="NZ_WUBI01000007.1"/>
</dbReference>
<dbReference type="GO" id="GO:0008757">
    <property type="term" value="F:S-adenosylmethionine-dependent methyltransferase activity"/>
    <property type="evidence" value="ECO:0007669"/>
    <property type="project" value="InterPro"/>
</dbReference>
<dbReference type="Gene3D" id="3.40.50.150">
    <property type="entry name" value="Vaccinia Virus protein VP39"/>
    <property type="match status" value="1"/>
</dbReference>
<name>A0A7X3INR4_9BACL</name>
<dbReference type="PANTHER" id="PTHR43591:SF24">
    <property type="entry name" value="2-METHOXY-6-POLYPRENYL-1,4-BENZOQUINOL METHYLASE, MITOCHONDRIAL"/>
    <property type="match status" value="1"/>
</dbReference>
<evidence type="ECO:0000313" key="3">
    <source>
        <dbReference type="Proteomes" id="UP000460318"/>
    </source>
</evidence>
<keyword evidence="2" id="KW-0489">Methyltransferase</keyword>
<evidence type="ECO:0000259" key="1">
    <source>
        <dbReference type="Pfam" id="PF08241"/>
    </source>
</evidence>
<accession>A0A7X3INR4</accession>
<dbReference type="Proteomes" id="UP000460318">
    <property type="component" value="Unassembled WGS sequence"/>
</dbReference>
<dbReference type="EMBL" id="WUBI01000007">
    <property type="protein sequence ID" value="MWV47354.1"/>
    <property type="molecule type" value="Genomic_DNA"/>
</dbReference>
<keyword evidence="3" id="KW-1185">Reference proteome</keyword>
<dbReference type="CDD" id="cd02440">
    <property type="entry name" value="AdoMet_MTases"/>
    <property type="match status" value="1"/>
</dbReference>
<dbReference type="AlphaFoldDB" id="A0A7X3INR4"/>
<proteinExistence type="predicted"/>
<comment type="caution">
    <text evidence="2">The sequence shown here is derived from an EMBL/GenBank/DDBJ whole genome shotgun (WGS) entry which is preliminary data.</text>
</comment>